<name>A0AC58RLF3_TOBAC</name>
<dbReference type="RefSeq" id="XP_075073542.1">
    <property type="nucleotide sequence ID" value="XM_075217441.1"/>
</dbReference>
<proteinExistence type="predicted"/>
<accession>A0AC58RLF3</accession>
<evidence type="ECO:0000313" key="2">
    <source>
        <dbReference type="RefSeq" id="XP_075073542.1"/>
    </source>
</evidence>
<protein>
    <submittedName>
        <fullName evidence="2">Uncharacterized protein LOC107784450 isoform X8</fullName>
    </submittedName>
</protein>
<sequence>MELNSEEGLYCSFFGFSYLSQFLFNFSLSLMVFPLVALKLLSEIIECEVCTPPDVLHKEKNVVYPFHVFEKGSTSDTSNESSATSFEPILADVDDSSADYTSFVSLNVNPTEKYNMYVMINIILGKAKKKKRAKQMHSESKDKPDMSTNLW</sequence>
<reference evidence="1" key="1">
    <citation type="journal article" date="2014" name="Nat. Commun.">
        <title>The tobacco genome sequence and its comparison with those of tomato and potato.</title>
        <authorList>
            <person name="Sierro N."/>
            <person name="Battey J.N."/>
            <person name="Ouadi S."/>
            <person name="Bakaher N."/>
            <person name="Bovet L."/>
            <person name="Willig A."/>
            <person name="Goepfert S."/>
            <person name="Peitsch M.C."/>
            <person name="Ivanov N.V."/>
        </authorList>
    </citation>
    <scope>NUCLEOTIDE SEQUENCE [LARGE SCALE GENOMIC DNA]</scope>
</reference>
<organism evidence="1 2">
    <name type="scientific">Nicotiana tabacum</name>
    <name type="common">Common tobacco</name>
    <dbReference type="NCBI Taxonomy" id="4097"/>
    <lineage>
        <taxon>Eukaryota</taxon>
        <taxon>Viridiplantae</taxon>
        <taxon>Streptophyta</taxon>
        <taxon>Embryophyta</taxon>
        <taxon>Tracheophyta</taxon>
        <taxon>Spermatophyta</taxon>
        <taxon>Magnoliopsida</taxon>
        <taxon>eudicotyledons</taxon>
        <taxon>Gunneridae</taxon>
        <taxon>Pentapetalae</taxon>
        <taxon>asterids</taxon>
        <taxon>lamiids</taxon>
        <taxon>Solanales</taxon>
        <taxon>Solanaceae</taxon>
        <taxon>Nicotianoideae</taxon>
        <taxon>Nicotianeae</taxon>
        <taxon>Nicotiana</taxon>
    </lineage>
</organism>
<keyword evidence="1" id="KW-1185">Reference proteome</keyword>
<evidence type="ECO:0000313" key="1">
    <source>
        <dbReference type="Proteomes" id="UP000790787"/>
    </source>
</evidence>
<gene>
    <name evidence="2" type="primary">LOC107784450</name>
</gene>
<reference evidence="2" key="2">
    <citation type="submission" date="2025-08" db="UniProtKB">
        <authorList>
            <consortium name="RefSeq"/>
        </authorList>
    </citation>
    <scope>IDENTIFICATION</scope>
    <source>
        <tissue evidence="2">Leaf</tissue>
    </source>
</reference>
<dbReference type="Proteomes" id="UP000790787">
    <property type="component" value="Chromosome 7"/>
</dbReference>